<keyword evidence="1" id="KW-0677">Repeat</keyword>
<dbReference type="InterPro" id="IPR056884">
    <property type="entry name" value="NPHP3-like_N"/>
</dbReference>
<name>A0A8H6I6X1_9AGAR</name>
<gene>
    <name evidence="4" type="ORF">DFP72DRAFT_887120</name>
</gene>
<dbReference type="EMBL" id="JACGCI010000017">
    <property type="protein sequence ID" value="KAF6758967.1"/>
    <property type="molecule type" value="Genomic_DNA"/>
</dbReference>
<dbReference type="PANTHER" id="PTHR10039">
    <property type="entry name" value="AMELOGENIN"/>
    <property type="match status" value="1"/>
</dbReference>
<evidence type="ECO:0000313" key="4">
    <source>
        <dbReference type="EMBL" id="KAF6758967.1"/>
    </source>
</evidence>
<dbReference type="Pfam" id="PF24883">
    <property type="entry name" value="NPHP3_N"/>
    <property type="match status" value="1"/>
</dbReference>
<evidence type="ECO:0000256" key="1">
    <source>
        <dbReference type="ARBA" id="ARBA00022737"/>
    </source>
</evidence>
<dbReference type="InterPro" id="IPR027417">
    <property type="entry name" value="P-loop_NTPase"/>
</dbReference>
<accession>A0A8H6I6X1</accession>
<comment type="caution">
    <text evidence="4">The sequence shown here is derived from an EMBL/GenBank/DDBJ whole genome shotgun (WGS) entry which is preliminary data.</text>
</comment>
<feature type="region of interest" description="Disordered" evidence="2">
    <location>
        <begin position="1"/>
        <end position="124"/>
    </location>
</feature>
<feature type="compositionally biased region" description="Polar residues" evidence="2">
    <location>
        <begin position="39"/>
        <end position="69"/>
    </location>
</feature>
<dbReference type="AlphaFoldDB" id="A0A8H6I6X1"/>
<organism evidence="4 5">
    <name type="scientific">Ephemerocybe angulata</name>
    <dbReference type="NCBI Taxonomy" id="980116"/>
    <lineage>
        <taxon>Eukaryota</taxon>
        <taxon>Fungi</taxon>
        <taxon>Dikarya</taxon>
        <taxon>Basidiomycota</taxon>
        <taxon>Agaricomycotina</taxon>
        <taxon>Agaricomycetes</taxon>
        <taxon>Agaricomycetidae</taxon>
        <taxon>Agaricales</taxon>
        <taxon>Agaricineae</taxon>
        <taxon>Psathyrellaceae</taxon>
        <taxon>Ephemerocybe</taxon>
    </lineage>
</organism>
<dbReference type="Gene3D" id="3.40.50.300">
    <property type="entry name" value="P-loop containing nucleotide triphosphate hydrolases"/>
    <property type="match status" value="1"/>
</dbReference>
<feature type="compositionally biased region" description="Polar residues" evidence="2">
    <location>
        <begin position="79"/>
        <end position="109"/>
    </location>
</feature>
<feature type="compositionally biased region" description="Basic residues" evidence="2">
    <location>
        <begin position="1"/>
        <end position="15"/>
    </location>
</feature>
<dbReference type="SUPFAM" id="SSF52540">
    <property type="entry name" value="P-loop containing nucleoside triphosphate hydrolases"/>
    <property type="match status" value="1"/>
</dbReference>
<sequence length="579" mass="63610">MNVLKNMKKYVKNGLRRMSSVSRRRDQPLEVPQPMDIDSGSNDASSVASGTTQLSQTTPPSATIDSNSSGGAGSPTMVAGSTSGSQSRLDAARTAQTAPSSATIGSNSPCGAGRSTVVAGSTSDPKSMLDTAWTITKETIRSLDKVADAFPPLKIATSAVVEVLKRIDGYTEFNSRMLLFKGRIDGLLAALQDIDGTPNAKLQKRLVELGKNIQDSAVRLSQMIPENDIARFLASQDHITKVERELTHVTHVIQTFGLRSMIQIEMSISAQRDESVLRNGLGACRIPGSQFGTGRPVCLEGTRGELLADLFNWATESQDASIPVRWIEGSPGTGKTTLAETVCVWLHSKGLLAGSFFCSSSGKQEPLLGDHTRILPSLADYLADLDDEYKRALIEFLESPKRSDIREMDPARQFHALMVAPYERLGLEAKARLSKMVFVIDAPEQCHEQDMVERLLDTIAKSQECPFKFLITARCEEHIEGVLTSPKVLRTNLDNLDTTQRDIHLYLSKRLGDIPALRSCFPEWPPTEVQSLAINVGRDFRVATGICENIKKRSLEPLSRFKKHVNNRDYHAEPKGRFN</sequence>
<proteinExistence type="predicted"/>
<dbReference type="OrthoDB" id="2998216at2759"/>
<dbReference type="PANTHER" id="PTHR10039:SF17">
    <property type="entry name" value="FUNGAL STAND N-TERMINAL GOODBYE DOMAIN-CONTAINING PROTEIN-RELATED"/>
    <property type="match status" value="1"/>
</dbReference>
<dbReference type="Proteomes" id="UP000521943">
    <property type="component" value="Unassembled WGS sequence"/>
</dbReference>
<feature type="domain" description="Nephrocystin 3-like N-terminal" evidence="3">
    <location>
        <begin position="312"/>
        <end position="474"/>
    </location>
</feature>
<evidence type="ECO:0000313" key="5">
    <source>
        <dbReference type="Proteomes" id="UP000521943"/>
    </source>
</evidence>
<evidence type="ECO:0000259" key="3">
    <source>
        <dbReference type="Pfam" id="PF24883"/>
    </source>
</evidence>
<protein>
    <recommendedName>
        <fullName evidence="3">Nephrocystin 3-like N-terminal domain-containing protein</fullName>
    </recommendedName>
</protein>
<reference evidence="4 5" key="1">
    <citation type="submission" date="2020-07" db="EMBL/GenBank/DDBJ databases">
        <title>Comparative genomics of pyrophilous fungi reveals a link between fire events and developmental genes.</title>
        <authorList>
            <consortium name="DOE Joint Genome Institute"/>
            <person name="Steindorff A.S."/>
            <person name="Carver A."/>
            <person name="Calhoun S."/>
            <person name="Stillman K."/>
            <person name="Liu H."/>
            <person name="Lipzen A."/>
            <person name="Pangilinan J."/>
            <person name="Labutti K."/>
            <person name="Bruns T.D."/>
            <person name="Grigoriev I.V."/>
        </authorList>
    </citation>
    <scope>NUCLEOTIDE SEQUENCE [LARGE SCALE GENOMIC DNA]</scope>
    <source>
        <strain evidence="4 5">CBS 144469</strain>
    </source>
</reference>
<keyword evidence="5" id="KW-1185">Reference proteome</keyword>
<evidence type="ECO:0000256" key="2">
    <source>
        <dbReference type="SAM" id="MobiDB-lite"/>
    </source>
</evidence>